<comment type="similarity">
    <text evidence="1">Belongs to the proteasome inhibitor PI31 family.</text>
</comment>
<feature type="compositionally biased region" description="Pro residues" evidence="4">
    <location>
        <begin position="207"/>
        <end position="217"/>
    </location>
</feature>
<sequence>MLRLESQENSENHAGGEALPAGWNADSSIYTLRYVDPTSNRTYLMKALAMDGSLILHLVRCFDEKTVSTTIQSRDYVTESRESVAMCYRALQVLNSQLDKELYRKLMDSRAGAARGSTSDTTTSTSARQPSRQDPPERSPLMVDPPRGPGFGGGIGYMPPRNPLGPGSFDPDPFSIGGADLDPFGRGGGMLMDPRNFPRLPGGFVPQPQPGFPPGSVPPGARFDPVGPPGVRPQPDPDHERRPSEYDDMFM</sequence>
<evidence type="ECO:0000313" key="7">
    <source>
        <dbReference type="Proteomes" id="UP000762676"/>
    </source>
</evidence>
<feature type="region of interest" description="Disordered" evidence="4">
    <location>
        <begin position="195"/>
        <end position="251"/>
    </location>
</feature>
<accession>A0AAV4G1N1</accession>
<evidence type="ECO:0000256" key="1">
    <source>
        <dbReference type="ARBA" id="ARBA00006405"/>
    </source>
</evidence>
<dbReference type="PANTHER" id="PTHR13266">
    <property type="entry name" value="PROTEASOME INHIBITOR"/>
    <property type="match status" value="1"/>
</dbReference>
<evidence type="ECO:0000259" key="5">
    <source>
        <dbReference type="Pfam" id="PF11566"/>
    </source>
</evidence>
<name>A0AAV4G1N1_9GAST</name>
<organism evidence="6 7">
    <name type="scientific">Elysia marginata</name>
    <dbReference type="NCBI Taxonomy" id="1093978"/>
    <lineage>
        <taxon>Eukaryota</taxon>
        <taxon>Metazoa</taxon>
        <taxon>Spiralia</taxon>
        <taxon>Lophotrochozoa</taxon>
        <taxon>Mollusca</taxon>
        <taxon>Gastropoda</taxon>
        <taxon>Heterobranchia</taxon>
        <taxon>Euthyneura</taxon>
        <taxon>Panpulmonata</taxon>
        <taxon>Sacoglossa</taxon>
        <taxon>Placobranchoidea</taxon>
        <taxon>Plakobranchidae</taxon>
        <taxon>Elysia</taxon>
    </lineage>
</organism>
<dbReference type="GO" id="GO:0000502">
    <property type="term" value="C:proteasome complex"/>
    <property type="evidence" value="ECO:0007669"/>
    <property type="project" value="UniProtKB-KW"/>
</dbReference>
<protein>
    <recommendedName>
        <fullName evidence="2">Proteasome inhibitor PI31 subunit</fullName>
    </recommendedName>
</protein>
<evidence type="ECO:0000256" key="2">
    <source>
        <dbReference type="ARBA" id="ARBA00015575"/>
    </source>
</evidence>
<dbReference type="Proteomes" id="UP000762676">
    <property type="component" value="Unassembled WGS sequence"/>
</dbReference>
<evidence type="ECO:0000256" key="3">
    <source>
        <dbReference type="ARBA" id="ARBA00022942"/>
    </source>
</evidence>
<dbReference type="Gene3D" id="3.40.1000.30">
    <property type="match status" value="1"/>
</dbReference>
<keyword evidence="3" id="KW-0647">Proteasome</keyword>
<dbReference type="InterPro" id="IPR021625">
    <property type="entry name" value="PI31_Prot_N"/>
</dbReference>
<dbReference type="GO" id="GO:0043161">
    <property type="term" value="P:proteasome-mediated ubiquitin-dependent protein catabolic process"/>
    <property type="evidence" value="ECO:0007669"/>
    <property type="project" value="InterPro"/>
</dbReference>
<dbReference type="Pfam" id="PF11566">
    <property type="entry name" value="PI31_Prot_N"/>
    <property type="match status" value="1"/>
</dbReference>
<dbReference type="AlphaFoldDB" id="A0AAV4G1N1"/>
<dbReference type="PANTHER" id="PTHR13266:SF1">
    <property type="entry name" value="PROTEASOME INHIBITOR PI31 SUBUNIT"/>
    <property type="match status" value="1"/>
</dbReference>
<comment type="caution">
    <text evidence="6">The sequence shown here is derived from an EMBL/GenBank/DDBJ whole genome shotgun (WGS) entry which is preliminary data.</text>
</comment>
<dbReference type="EMBL" id="BMAT01008149">
    <property type="protein sequence ID" value="GFR78915.1"/>
    <property type="molecule type" value="Genomic_DNA"/>
</dbReference>
<proteinExistence type="inferred from homology"/>
<feature type="domain" description="PI31 proteasome regulator N-terminal" evidence="5">
    <location>
        <begin position="9"/>
        <end position="108"/>
    </location>
</feature>
<feature type="compositionally biased region" description="Low complexity" evidence="4">
    <location>
        <begin position="111"/>
        <end position="128"/>
    </location>
</feature>
<dbReference type="InterPro" id="IPR045128">
    <property type="entry name" value="PI31-like"/>
</dbReference>
<keyword evidence="7" id="KW-1185">Reference proteome</keyword>
<feature type="compositionally biased region" description="Basic and acidic residues" evidence="4">
    <location>
        <begin position="235"/>
        <end position="245"/>
    </location>
</feature>
<feature type="region of interest" description="Disordered" evidence="4">
    <location>
        <begin position="109"/>
        <end position="168"/>
    </location>
</feature>
<evidence type="ECO:0000313" key="6">
    <source>
        <dbReference type="EMBL" id="GFR78915.1"/>
    </source>
</evidence>
<gene>
    <name evidence="6" type="ORF">ElyMa_004007200</name>
</gene>
<evidence type="ECO:0000256" key="4">
    <source>
        <dbReference type="SAM" id="MobiDB-lite"/>
    </source>
</evidence>
<reference evidence="6 7" key="1">
    <citation type="journal article" date="2021" name="Elife">
        <title>Chloroplast acquisition without the gene transfer in kleptoplastic sea slugs, Plakobranchus ocellatus.</title>
        <authorList>
            <person name="Maeda T."/>
            <person name="Takahashi S."/>
            <person name="Yoshida T."/>
            <person name="Shimamura S."/>
            <person name="Takaki Y."/>
            <person name="Nagai Y."/>
            <person name="Toyoda A."/>
            <person name="Suzuki Y."/>
            <person name="Arimoto A."/>
            <person name="Ishii H."/>
            <person name="Satoh N."/>
            <person name="Nishiyama T."/>
            <person name="Hasebe M."/>
            <person name="Maruyama T."/>
            <person name="Minagawa J."/>
            <person name="Obokata J."/>
            <person name="Shigenobu S."/>
        </authorList>
    </citation>
    <scope>NUCLEOTIDE SEQUENCE [LARGE SCALE GENOMIC DNA]</scope>
</reference>
<dbReference type="GO" id="GO:0004866">
    <property type="term" value="F:endopeptidase inhibitor activity"/>
    <property type="evidence" value="ECO:0007669"/>
    <property type="project" value="InterPro"/>
</dbReference>
<dbReference type="GO" id="GO:0070628">
    <property type="term" value="F:proteasome binding"/>
    <property type="evidence" value="ECO:0007669"/>
    <property type="project" value="InterPro"/>
</dbReference>